<feature type="transmembrane region" description="Helical" evidence="1">
    <location>
        <begin position="50"/>
        <end position="72"/>
    </location>
</feature>
<protein>
    <submittedName>
        <fullName evidence="2">Uncharacterized protein</fullName>
    </submittedName>
</protein>
<dbReference type="EMBL" id="NFLB01000001">
    <property type="protein sequence ID" value="OUQ06516.1"/>
    <property type="molecule type" value="Genomic_DNA"/>
</dbReference>
<evidence type="ECO:0000313" key="2">
    <source>
        <dbReference type="EMBL" id="OUQ06516.1"/>
    </source>
</evidence>
<evidence type="ECO:0000313" key="3">
    <source>
        <dbReference type="Proteomes" id="UP000196258"/>
    </source>
</evidence>
<dbReference type="AlphaFoldDB" id="A0A1Y4QMH8"/>
<comment type="caution">
    <text evidence="2">The sequence shown here is derived from an EMBL/GenBank/DDBJ whole genome shotgun (WGS) entry which is preliminary data.</text>
</comment>
<keyword evidence="1" id="KW-0812">Transmembrane</keyword>
<evidence type="ECO:0000256" key="1">
    <source>
        <dbReference type="SAM" id="Phobius"/>
    </source>
</evidence>
<sequence length="104" mass="12044">MHIITIICLILFLLCLFIPMNKKISRYHIPLAWSLVAFSIIHGILETRNAAMIIGKLAWLSLLIVIIFAYILKRNNLKWKKYHISLSIIFSILVVIHIIHAITL</sequence>
<dbReference type="RefSeq" id="WP_087253926.1">
    <property type="nucleotide sequence ID" value="NZ_NFLB01000001.1"/>
</dbReference>
<feature type="transmembrane region" description="Helical" evidence="1">
    <location>
        <begin position="84"/>
        <end position="103"/>
    </location>
</feature>
<name>A0A1Y4QMH8_9FIRM</name>
<proteinExistence type="predicted"/>
<gene>
    <name evidence="2" type="ORF">B5E91_00920</name>
</gene>
<accession>A0A1Y4QMH8</accession>
<keyword evidence="1" id="KW-1133">Transmembrane helix</keyword>
<keyword evidence="1" id="KW-0472">Membrane</keyword>
<reference evidence="3" key="1">
    <citation type="submission" date="2017-04" db="EMBL/GenBank/DDBJ databases">
        <title>Function of individual gut microbiota members based on whole genome sequencing of pure cultures obtained from chicken caecum.</title>
        <authorList>
            <person name="Medvecky M."/>
            <person name="Cejkova D."/>
            <person name="Polansky O."/>
            <person name="Karasova D."/>
            <person name="Kubasova T."/>
            <person name="Cizek A."/>
            <person name="Rychlik I."/>
        </authorList>
    </citation>
    <scope>NUCLEOTIDE SEQUENCE [LARGE SCALE GENOMIC DNA]</scope>
    <source>
        <strain evidence="3">An149</strain>
    </source>
</reference>
<dbReference type="Proteomes" id="UP000196258">
    <property type="component" value="Unassembled WGS sequence"/>
</dbReference>
<organism evidence="2 3">
    <name type="scientific">Thomasclavelia spiroformis</name>
    <dbReference type="NCBI Taxonomy" id="29348"/>
    <lineage>
        <taxon>Bacteria</taxon>
        <taxon>Bacillati</taxon>
        <taxon>Bacillota</taxon>
        <taxon>Erysipelotrichia</taxon>
        <taxon>Erysipelotrichales</taxon>
        <taxon>Coprobacillaceae</taxon>
        <taxon>Thomasclavelia</taxon>
    </lineage>
</organism>